<proteinExistence type="predicted"/>
<protein>
    <submittedName>
        <fullName evidence="1">Uncharacterized protein</fullName>
    </submittedName>
</protein>
<gene>
    <name evidence="1" type="ORF">SAMN04488038_112201</name>
</gene>
<dbReference type="AlphaFoldDB" id="A0A1H9K379"/>
<sequence>MRFFHGFSDLRPFDNFYVCIILKKMLYAHTKQAMLFKEQNRNRSLASFFLIV</sequence>
<evidence type="ECO:0000313" key="2">
    <source>
        <dbReference type="Proteomes" id="UP000199233"/>
    </source>
</evidence>
<organism evidence="1 2">
    <name type="scientific">Solimonas aquatica</name>
    <dbReference type="NCBI Taxonomy" id="489703"/>
    <lineage>
        <taxon>Bacteria</taxon>
        <taxon>Pseudomonadati</taxon>
        <taxon>Pseudomonadota</taxon>
        <taxon>Gammaproteobacteria</taxon>
        <taxon>Nevskiales</taxon>
        <taxon>Nevskiaceae</taxon>
        <taxon>Solimonas</taxon>
    </lineage>
</organism>
<dbReference type="EMBL" id="FOFS01000012">
    <property type="protein sequence ID" value="SEQ93701.1"/>
    <property type="molecule type" value="Genomic_DNA"/>
</dbReference>
<accession>A0A1H9K379</accession>
<keyword evidence="2" id="KW-1185">Reference proteome</keyword>
<name>A0A1H9K379_9GAMM</name>
<evidence type="ECO:0000313" key="1">
    <source>
        <dbReference type="EMBL" id="SEQ93701.1"/>
    </source>
</evidence>
<dbReference type="Proteomes" id="UP000199233">
    <property type="component" value="Unassembled WGS sequence"/>
</dbReference>
<reference evidence="1 2" key="1">
    <citation type="submission" date="2016-10" db="EMBL/GenBank/DDBJ databases">
        <authorList>
            <person name="de Groot N.N."/>
        </authorList>
    </citation>
    <scope>NUCLEOTIDE SEQUENCE [LARGE SCALE GENOMIC DNA]</scope>
    <source>
        <strain evidence="1 2">DSM 25927</strain>
    </source>
</reference>